<dbReference type="Gene3D" id="3.90.1200.10">
    <property type="match status" value="1"/>
</dbReference>
<keyword evidence="3" id="KW-1185">Reference proteome</keyword>
<evidence type="ECO:0000259" key="1">
    <source>
        <dbReference type="Pfam" id="PF01636"/>
    </source>
</evidence>
<feature type="domain" description="Aminoglycoside phosphotransferase" evidence="1">
    <location>
        <begin position="136"/>
        <end position="238"/>
    </location>
</feature>
<gene>
    <name evidence="2" type="ORF">LDG_7229</name>
</gene>
<dbReference type="InParanoid" id="G9EPP1"/>
<dbReference type="AlphaFoldDB" id="G9EPP1"/>
<accession>G9EPP1</accession>
<dbReference type="eggNOG" id="COG3173">
    <property type="taxonomic scope" value="Bacteria"/>
</dbReference>
<dbReference type="Proteomes" id="UP000002770">
    <property type="component" value="Unassembled WGS sequence"/>
</dbReference>
<dbReference type="SUPFAM" id="SSF56112">
    <property type="entry name" value="Protein kinase-like (PK-like)"/>
    <property type="match status" value="1"/>
</dbReference>
<dbReference type="STRING" id="658187.LDG_7229"/>
<dbReference type="InterPro" id="IPR002575">
    <property type="entry name" value="Aminoglycoside_PTrfase"/>
</dbReference>
<protein>
    <recommendedName>
        <fullName evidence="1">Aminoglycoside phosphotransferase domain-containing protein</fullName>
    </recommendedName>
</protein>
<dbReference type="Pfam" id="PF01636">
    <property type="entry name" value="APH"/>
    <property type="match status" value="1"/>
</dbReference>
<dbReference type="HOGENOM" id="CLU_071279_0_0_6"/>
<dbReference type="InterPro" id="IPR011009">
    <property type="entry name" value="Kinase-like_dom_sf"/>
</dbReference>
<evidence type="ECO:0000313" key="2">
    <source>
        <dbReference type="EMBL" id="EHL30743.1"/>
    </source>
</evidence>
<dbReference type="OrthoDB" id="6255775at2"/>
<sequence length="324" mass="36666">MKNDNAAIQWAVNYLKSHHCRLIAIQKIVEPAHSIVNKINTSQGVFYLKQTPPALFLEPDTISLFQAHGCQHIPTVIAKNDSYHSFLTTACGDLTLRALFSISSVDTDLLGQGISHYTSIQRNLENDAPKLITFGLPDWRLDKFPLLYRALIQETNHLIADGLTSEEITALNHAYDFCVEQCERLSKYKIPETINHCDFQDNNMLLSKVSGEISIIDWGETVISHPFFSLNTCLWNLTYFHNMKPNDMQYQALQQICISPWLGNHEKRDLITAFNIANELLGVFAALGYKFMYEATANQSKTVQDEHPGSIAGCLRSFLQQANK</sequence>
<evidence type="ECO:0000313" key="3">
    <source>
        <dbReference type="Proteomes" id="UP000002770"/>
    </source>
</evidence>
<dbReference type="EMBL" id="JH413825">
    <property type="protein sequence ID" value="EHL30743.1"/>
    <property type="molecule type" value="Genomic_DNA"/>
</dbReference>
<reference evidence="2 3" key="1">
    <citation type="journal article" date="2011" name="BMC Genomics">
        <title>Insight into cross-talk between intra-amoebal pathogens.</title>
        <authorList>
            <person name="Gimenez G."/>
            <person name="Bertelli C."/>
            <person name="Moliner C."/>
            <person name="Robert C."/>
            <person name="Raoult D."/>
            <person name="Fournier P.E."/>
            <person name="Greub G."/>
        </authorList>
    </citation>
    <scope>NUCLEOTIDE SEQUENCE [LARGE SCALE GENOMIC DNA]</scope>
    <source>
        <strain evidence="2 3">LLAP12</strain>
    </source>
</reference>
<organism evidence="2 3">
    <name type="scientific">Legionella drancourtii LLAP12</name>
    <dbReference type="NCBI Taxonomy" id="658187"/>
    <lineage>
        <taxon>Bacteria</taxon>
        <taxon>Pseudomonadati</taxon>
        <taxon>Pseudomonadota</taxon>
        <taxon>Gammaproteobacteria</taxon>
        <taxon>Legionellales</taxon>
        <taxon>Legionellaceae</taxon>
        <taxon>Legionella</taxon>
    </lineage>
</organism>
<proteinExistence type="predicted"/>
<name>G9EPP1_9GAMM</name>